<evidence type="ECO:0000313" key="7">
    <source>
        <dbReference type="EMBL" id="MYR34189.1"/>
    </source>
</evidence>
<name>A0A7K2IW28_9ACTN</name>
<gene>
    <name evidence="7" type="ORF">GTW20_18505</name>
</gene>
<feature type="transmembrane region" description="Helical" evidence="6">
    <location>
        <begin position="77"/>
        <end position="96"/>
    </location>
</feature>
<dbReference type="PANTHER" id="PTHR40761:SF1">
    <property type="entry name" value="CONSERVED INTEGRAL MEMBRANE ALANINE VALINE AND LEUCINE RICH PROTEIN-RELATED"/>
    <property type="match status" value="1"/>
</dbReference>
<comment type="caution">
    <text evidence="7">The sequence shown here is derived from an EMBL/GenBank/DDBJ whole genome shotgun (WGS) entry which is preliminary data.</text>
</comment>
<proteinExistence type="predicted"/>
<feature type="transmembrane region" description="Helical" evidence="6">
    <location>
        <begin position="227"/>
        <end position="248"/>
    </location>
</feature>
<dbReference type="GO" id="GO:0016020">
    <property type="term" value="C:membrane"/>
    <property type="evidence" value="ECO:0007669"/>
    <property type="project" value="UniProtKB-SubCell"/>
</dbReference>
<dbReference type="SUPFAM" id="SSF103481">
    <property type="entry name" value="Multidrug resistance efflux transporter EmrE"/>
    <property type="match status" value="1"/>
</dbReference>
<feature type="transmembrane region" description="Helical" evidence="6">
    <location>
        <begin position="165"/>
        <end position="190"/>
    </location>
</feature>
<evidence type="ECO:0000256" key="5">
    <source>
        <dbReference type="SAM" id="MobiDB-lite"/>
    </source>
</evidence>
<dbReference type="GO" id="GO:0015095">
    <property type="term" value="F:magnesium ion transmembrane transporter activity"/>
    <property type="evidence" value="ECO:0007669"/>
    <property type="project" value="InterPro"/>
</dbReference>
<reference evidence="7 8" key="1">
    <citation type="journal article" date="2019" name="Nat. Commun.">
        <title>The antimicrobial potential of Streptomyces from insect microbiomes.</title>
        <authorList>
            <person name="Chevrette M.G."/>
            <person name="Carlson C.M."/>
            <person name="Ortega H.E."/>
            <person name="Thomas C."/>
            <person name="Ananiev G.E."/>
            <person name="Barns K.J."/>
            <person name="Book A.J."/>
            <person name="Cagnazzo J."/>
            <person name="Carlos C."/>
            <person name="Flanigan W."/>
            <person name="Grubbs K.J."/>
            <person name="Horn H.A."/>
            <person name="Hoffmann F.M."/>
            <person name="Klassen J.L."/>
            <person name="Knack J.J."/>
            <person name="Lewin G.R."/>
            <person name="McDonald B.R."/>
            <person name="Muller L."/>
            <person name="Melo W.G.P."/>
            <person name="Pinto-Tomas A.A."/>
            <person name="Schmitz A."/>
            <person name="Wendt-Pienkowski E."/>
            <person name="Wildman S."/>
            <person name="Zhao M."/>
            <person name="Zhang F."/>
            <person name="Bugni T.S."/>
            <person name="Andes D.R."/>
            <person name="Pupo M.T."/>
            <person name="Currie C.R."/>
        </authorList>
    </citation>
    <scope>NUCLEOTIDE SEQUENCE [LARGE SCALE GENOMIC DNA]</scope>
    <source>
        <strain evidence="7 8">SID5840</strain>
    </source>
</reference>
<feature type="region of interest" description="Disordered" evidence="5">
    <location>
        <begin position="279"/>
        <end position="300"/>
    </location>
</feature>
<accession>A0A7K2IW28</accession>
<dbReference type="EMBL" id="WWHY01000001">
    <property type="protein sequence ID" value="MYR34189.1"/>
    <property type="molecule type" value="Genomic_DNA"/>
</dbReference>
<keyword evidence="3 6" id="KW-1133">Transmembrane helix</keyword>
<protein>
    <submittedName>
        <fullName evidence="7">Magnesium transporter</fullName>
    </submittedName>
</protein>
<feature type="transmembrane region" description="Helical" evidence="6">
    <location>
        <begin position="103"/>
        <end position="123"/>
    </location>
</feature>
<evidence type="ECO:0000256" key="3">
    <source>
        <dbReference type="ARBA" id="ARBA00022989"/>
    </source>
</evidence>
<dbReference type="Pfam" id="PF05653">
    <property type="entry name" value="Mg_trans_NIPA"/>
    <property type="match status" value="1"/>
</dbReference>
<dbReference type="NCBIfam" id="NF038012">
    <property type="entry name" value="DMT_1"/>
    <property type="match status" value="1"/>
</dbReference>
<comment type="subcellular location">
    <subcellularLocation>
        <location evidence="1">Membrane</location>
        <topology evidence="1">Multi-pass membrane protein</topology>
    </subcellularLocation>
</comment>
<dbReference type="AlphaFoldDB" id="A0A7K2IW28"/>
<evidence type="ECO:0000256" key="1">
    <source>
        <dbReference type="ARBA" id="ARBA00004141"/>
    </source>
</evidence>
<evidence type="ECO:0000256" key="4">
    <source>
        <dbReference type="ARBA" id="ARBA00023136"/>
    </source>
</evidence>
<dbReference type="InterPro" id="IPR008521">
    <property type="entry name" value="Mg_trans_NIPA"/>
</dbReference>
<feature type="transmembrane region" description="Helical" evidence="6">
    <location>
        <begin position="135"/>
        <end position="153"/>
    </location>
</feature>
<dbReference type="PANTHER" id="PTHR40761">
    <property type="entry name" value="CONSERVED INTEGRAL MEMBRANE ALANINE VALINE AND LEUCINE RICH PROTEIN-RELATED"/>
    <property type="match status" value="1"/>
</dbReference>
<sequence>MALMVWSVLIAMVGAFSLALGSALQERDAVRAPGEQVARAGFLLHLLRQPRWLVGTGAAALGASLHLVALSGAPLTIIQPIGVTGLLFAIVLSAFFNRQRVRVSQIVAGVAVMVGLAGVLSLFPHSSRPPVMSTGTGLALAGTIIAFGAIVYLTARWMPSGARALALALAGGAALGTTSGLARVITAGAVTDPLRLFDWLTLMAVVTAVFGALLLQNAYRTGHFAAAYATLLIADPVVGVGIGALLLGEGVPGTLAAQVGAGIFALTAILGTVSLARSRHRNPEAPGRATTTVTRRHRPR</sequence>
<evidence type="ECO:0000313" key="8">
    <source>
        <dbReference type="Proteomes" id="UP000467124"/>
    </source>
</evidence>
<keyword evidence="4 6" id="KW-0472">Membrane</keyword>
<feature type="transmembrane region" description="Helical" evidence="6">
    <location>
        <begin position="196"/>
        <end position="215"/>
    </location>
</feature>
<organism evidence="7 8">
    <name type="scientific">Nocardiopsis alba</name>
    <dbReference type="NCBI Taxonomy" id="53437"/>
    <lineage>
        <taxon>Bacteria</taxon>
        <taxon>Bacillati</taxon>
        <taxon>Actinomycetota</taxon>
        <taxon>Actinomycetes</taxon>
        <taxon>Streptosporangiales</taxon>
        <taxon>Nocardiopsidaceae</taxon>
        <taxon>Nocardiopsis</taxon>
    </lineage>
</organism>
<evidence type="ECO:0000256" key="6">
    <source>
        <dbReference type="SAM" id="Phobius"/>
    </source>
</evidence>
<keyword evidence="2 6" id="KW-0812">Transmembrane</keyword>
<feature type="transmembrane region" description="Helical" evidence="6">
    <location>
        <begin position="254"/>
        <end position="276"/>
    </location>
</feature>
<dbReference type="InterPro" id="IPR037185">
    <property type="entry name" value="EmrE-like"/>
</dbReference>
<feature type="transmembrane region" description="Helical" evidence="6">
    <location>
        <begin position="6"/>
        <end position="24"/>
    </location>
</feature>
<dbReference type="Proteomes" id="UP000467124">
    <property type="component" value="Unassembled WGS sequence"/>
</dbReference>
<evidence type="ECO:0000256" key="2">
    <source>
        <dbReference type="ARBA" id="ARBA00022692"/>
    </source>
</evidence>